<protein>
    <submittedName>
        <fullName evidence="2">Uncharacterized protein</fullName>
    </submittedName>
</protein>
<feature type="compositionally biased region" description="Low complexity" evidence="1">
    <location>
        <begin position="516"/>
        <end position="527"/>
    </location>
</feature>
<name>A0A9P7YJY9_9HELO</name>
<proteinExistence type="predicted"/>
<feature type="compositionally biased region" description="Low complexity" evidence="1">
    <location>
        <begin position="494"/>
        <end position="505"/>
    </location>
</feature>
<feature type="region of interest" description="Disordered" evidence="1">
    <location>
        <begin position="564"/>
        <end position="610"/>
    </location>
</feature>
<gene>
    <name evidence="2" type="ORF">BJ875DRAFT_460176</name>
</gene>
<comment type="caution">
    <text evidence="2">The sequence shown here is derived from an EMBL/GenBank/DDBJ whole genome shotgun (WGS) entry which is preliminary data.</text>
</comment>
<feature type="compositionally biased region" description="Basic and acidic residues" evidence="1">
    <location>
        <begin position="506"/>
        <end position="515"/>
    </location>
</feature>
<feature type="region of interest" description="Disordered" evidence="1">
    <location>
        <begin position="1"/>
        <end position="153"/>
    </location>
</feature>
<evidence type="ECO:0000256" key="1">
    <source>
        <dbReference type="SAM" id="MobiDB-lite"/>
    </source>
</evidence>
<dbReference type="EMBL" id="MU251445">
    <property type="protein sequence ID" value="KAG9234966.1"/>
    <property type="molecule type" value="Genomic_DNA"/>
</dbReference>
<feature type="compositionally biased region" description="Low complexity" evidence="1">
    <location>
        <begin position="87"/>
        <end position="96"/>
    </location>
</feature>
<feature type="compositionally biased region" description="Basic and acidic residues" evidence="1">
    <location>
        <begin position="395"/>
        <end position="406"/>
    </location>
</feature>
<organism evidence="2 3">
    <name type="scientific">Amylocarpus encephaloides</name>
    <dbReference type="NCBI Taxonomy" id="45428"/>
    <lineage>
        <taxon>Eukaryota</taxon>
        <taxon>Fungi</taxon>
        <taxon>Dikarya</taxon>
        <taxon>Ascomycota</taxon>
        <taxon>Pezizomycotina</taxon>
        <taxon>Leotiomycetes</taxon>
        <taxon>Helotiales</taxon>
        <taxon>Helotiales incertae sedis</taxon>
        <taxon>Amylocarpus</taxon>
    </lineage>
</organism>
<feature type="compositionally biased region" description="Basic and acidic residues" evidence="1">
    <location>
        <begin position="361"/>
        <end position="379"/>
    </location>
</feature>
<dbReference type="OrthoDB" id="4898142at2759"/>
<feature type="compositionally biased region" description="Basic and acidic residues" evidence="1">
    <location>
        <begin position="65"/>
        <end position="85"/>
    </location>
</feature>
<feature type="region of interest" description="Disordered" evidence="1">
    <location>
        <begin position="237"/>
        <end position="271"/>
    </location>
</feature>
<dbReference type="AlphaFoldDB" id="A0A9P7YJY9"/>
<keyword evidence="3" id="KW-1185">Reference proteome</keyword>
<feature type="compositionally biased region" description="Basic residues" evidence="1">
    <location>
        <begin position="97"/>
        <end position="109"/>
    </location>
</feature>
<evidence type="ECO:0000313" key="2">
    <source>
        <dbReference type="EMBL" id="KAG9234966.1"/>
    </source>
</evidence>
<feature type="region of interest" description="Disordered" evidence="1">
    <location>
        <begin position="490"/>
        <end position="534"/>
    </location>
</feature>
<feature type="compositionally biased region" description="Low complexity" evidence="1">
    <location>
        <begin position="447"/>
        <end position="460"/>
    </location>
</feature>
<dbReference type="Proteomes" id="UP000824998">
    <property type="component" value="Unassembled WGS sequence"/>
</dbReference>
<evidence type="ECO:0000313" key="3">
    <source>
        <dbReference type="Proteomes" id="UP000824998"/>
    </source>
</evidence>
<feature type="compositionally biased region" description="Basic and acidic residues" evidence="1">
    <location>
        <begin position="589"/>
        <end position="600"/>
    </location>
</feature>
<sequence>MSSGLPRPAYVVDYDESTHQTVRGTRRTAREKKEKDNKPTVSRRKADQTKRRPAEDDYSVQRQGRSSEDKAAQIAEREVRSERRKSSSSSSTQSPRKSVRPPSAHKNKGFSRPAETFTPSRRDEPEHFGVRPNIQPSRATPAPPVLSQSMQTMPQPIITTRPQAMTAQTSSYTRPLSYHSGQTANAYRCPPLSISAWSHYTPPLATPTHSMQSPISYIPSPQHQVTAPPGSDYFGSQASSVPDRPMSTRPLSSRFDIPTRTSSGFGMRDPNPQDYSLSYDTVYHDDGYTSASDGMARKRESIRVPSKATSRLSREYQAQPREYTQAEADFQAMPPPPRPSILRAPRPPPSTDYPPEPAVDLYRESRAEGRSLIRDDSRPRRTSSHRNSVTYDLPPEERPRDRDGSRSRRPSTHRNSASYDFSDAMGRMSIEPANQGRPRPTSYYGPSAATSGHTASTHSSGLEDKLRSAANYQEDVGGPSVPLTAEVLRRQQRRNGGSSRSTKSSASRDESDYRKSATTRTTRSGSGADDENVTIKITGGRAHVNVGGAQIDCPEGGEIEIKRQTGGLRGGSEPPVSEYGTPYRGQAQIDDRQSRVDRPTGRSRMSSNHSYTRTAKYFGENYI</sequence>
<feature type="compositionally biased region" description="Basic and acidic residues" evidence="1">
    <location>
        <begin position="31"/>
        <end position="55"/>
    </location>
</feature>
<accession>A0A9P7YJY9</accession>
<reference evidence="2" key="1">
    <citation type="journal article" date="2021" name="IMA Fungus">
        <title>Genomic characterization of three marine fungi, including Emericellopsis atlantica sp. nov. with signatures of a generalist lifestyle and marine biomass degradation.</title>
        <authorList>
            <person name="Hagestad O.C."/>
            <person name="Hou L."/>
            <person name="Andersen J.H."/>
            <person name="Hansen E.H."/>
            <person name="Altermark B."/>
            <person name="Li C."/>
            <person name="Kuhnert E."/>
            <person name="Cox R.J."/>
            <person name="Crous P.W."/>
            <person name="Spatafora J.W."/>
            <person name="Lail K."/>
            <person name="Amirebrahimi M."/>
            <person name="Lipzen A."/>
            <person name="Pangilinan J."/>
            <person name="Andreopoulos W."/>
            <person name="Hayes R.D."/>
            <person name="Ng V."/>
            <person name="Grigoriev I.V."/>
            <person name="Jackson S.A."/>
            <person name="Sutton T.D.S."/>
            <person name="Dobson A.D.W."/>
            <person name="Rama T."/>
        </authorList>
    </citation>
    <scope>NUCLEOTIDE SEQUENCE</scope>
    <source>
        <strain evidence="2">TRa018bII</strain>
    </source>
</reference>
<feature type="compositionally biased region" description="Basic and acidic residues" evidence="1">
    <location>
        <begin position="120"/>
        <end position="129"/>
    </location>
</feature>
<feature type="compositionally biased region" description="Pro residues" evidence="1">
    <location>
        <begin position="333"/>
        <end position="357"/>
    </location>
</feature>
<feature type="region of interest" description="Disordered" evidence="1">
    <location>
        <begin position="288"/>
        <end position="462"/>
    </location>
</feature>